<dbReference type="SUPFAM" id="SSF46689">
    <property type="entry name" value="Homeodomain-like"/>
    <property type="match status" value="1"/>
</dbReference>
<keyword evidence="5" id="KW-1185">Reference proteome</keyword>
<feature type="domain" description="HTH tetR-type" evidence="3">
    <location>
        <begin position="19"/>
        <end position="79"/>
    </location>
</feature>
<dbReference type="InterPro" id="IPR001647">
    <property type="entry name" value="HTH_TetR"/>
</dbReference>
<gene>
    <name evidence="4" type="ORF">SCD90_10070</name>
</gene>
<evidence type="ECO:0000256" key="2">
    <source>
        <dbReference type="PROSITE-ProRule" id="PRU00335"/>
    </source>
</evidence>
<dbReference type="InterPro" id="IPR009057">
    <property type="entry name" value="Homeodomain-like_sf"/>
</dbReference>
<evidence type="ECO:0000313" key="4">
    <source>
        <dbReference type="EMBL" id="MDX6806412.1"/>
    </source>
</evidence>
<evidence type="ECO:0000256" key="1">
    <source>
        <dbReference type="ARBA" id="ARBA00023125"/>
    </source>
</evidence>
<reference evidence="4 5" key="1">
    <citation type="submission" date="2023-11" db="EMBL/GenBank/DDBJ databases">
        <authorList>
            <person name="Bao R."/>
        </authorList>
    </citation>
    <scope>NUCLEOTIDE SEQUENCE [LARGE SCALE GENOMIC DNA]</scope>
    <source>
        <strain evidence="4 5">PJ23</strain>
    </source>
</reference>
<dbReference type="RefSeq" id="WP_319844541.1">
    <property type="nucleotide sequence ID" value="NZ_JAXAFJ010000005.1"/>
</dbReference>
<dbReference type="InterPro" id="IPR023772">
    <property type="entry name" value="DNA-bd_HTH_TetR-type_CS"/>
</dbReference>
<evidence type="ECO:0000259" key="3">
    <source>
        <dbReference type="PROSITE" id="PS50977"/>
    </source>
</evidence>
<dbReference type="InterPro" id="IPR039536">
    <property type="entry name" value="TetR_C_Proteobacteria"/>
</dbReference>
<organism evidence="4 5">
    <name type="scientific">Terrihabitans rhizophilus</name>
    <dbReference type="NCBI Taxonomy" id="3092662"/>
    <lineage>
        <taxon>Bacteria</taxon>
        <taxon>Pseudomonadati</taxon>
        <taxon>Pseudomonadota</taxon>
        <taxon>Alphaproteobacteria</taxon>
        <taxon>Hyphomicrobiales</taxon>
        <taxon>Terrihabitans</taxon>
    </lineage>
</organism>
<evidence type="ECO:0000313" key="5">
    <source>
        <dbReference type="Proteomes" id="UP001274321"/>
    </source>
</evidence>
<comment type="caution">
    <text evidence="4">The sequence shown here is derived from an EMBL/GenBank/DDBJ whole genome shotgun (WGS) entry which is preliminary data.</text>
</comment>
<dbReference type="Pfam" id="PF14246">
    <property type="entry name" value="TetR_C_7"/>
    <property type="match status" value="1"/>
</dbReference>
<sequence>MSSSTQARPVEEGWDGGESLKRRQILAGASSVFMSKGFNGASMGEIARVAEVSKGTLYVYFQNKEQLFEACIDEKRRSFLARVLDFHDEAPVEDELRRFGMALARFVAEPEVIMAIRTVTGIAEQMPELGARFYDNGPGHSARVFAAYLDRKVAAGELAIQNTALAALQFADMCQSNLSRPLLFGVNLSAHERELRAEASVTQAVQTFLATYRHRGADAC</sequence>
<feature type="DNA-binding region" description="H-T-H motif" evidence="2">
    <location>
        <begin position="42"/>
        <end position="61"/>
    </location>
</feature>
<protein>
    <submittedName>
        <fullName evidence="4">TetR/AcrR family transcriptional regulator</fullName>
    </submittedName>
</protein>
<dbReference type="PANTHER" id="PTHR30055:SF146">
    <property type="entry name" value="HTH-TYPE TRANSCRIPTIONAL DUAL REGULATOR CECR"/>
    <property type="match status" value="1"/>
</dbReference>
<dbReference type="InterPro" id="IPR036271">
    <property type="entry name" value="Tet_transcr_reg_TetR-rel_C_sf"/>
</dbReference>
<dbReference type="Gene3D" id="1.10.357.10">
    <property type="entry name" value="Tetracycline Repressor, domain 2"/>
    <property type="match status" value="1"/>
</dbReference>
<proteinExistence type="predicted"/>
<name>A0ABU4RNI2_9HYPH</name>
<keyword evidence="1 2" id="KW-0238">DNA-binding</keyword>
<dbReference type="PANTHER" id="PTHR30055">
    <property type="entry name" value="HTH-TYPE TRANSCRIPTIONAL REGULATOR RUTR"/>
    <property type="match status" value="1"/>
</dbReference>
<dbReference type="PRINTS" id="PR00455">
    <property type="entry name" value="HTHTETR"/>
</dbReference>
<dbReference type="PROSITE" id="PS50977">
    <property type="entry name" value="HTH_TETR_2"/>
    <property type="match status" value="1"/>
</dbReference>
<dbReference type="PROSITE" id="PS01081">
    <property type="entry name" value="HTH_TETR_1"/>
    <property type="match status" value="1"/>
</dbReference>
<dbReference type="EMBL" id="JAXAFJ010000005">
    <property type="protein sequence ID" value="MDX6806412.1"/>
    <property type="molecule type" value="Genomic_DNA"/>
</dbReference>
<dbReference type="Pfam" id="PF00440">
    <property type="entry name" value="TetR_N"/>
    <property type="match status" value="1"/>
</dbReference>
<dbReference type="Proteomes" id="UP001274321">
    <property type="component" value="Unassembled WGS sequence"/>
</dbReference>
<dbReference type="InterPro" id="IPR050109">
    <property type="entry name" value="HTH-type_TetR-like_transc_reg"/>
</dbReference>
<dbReference type="Gene3D" id="1.10.10.60">
    <property type="entry name" value="Homeodomain-like"/>
    <property type="match status" value="1"/>
</dbReference>
<accession>A0ABU4RNI2</accession>
<dbReference type="SUPFAM" id="SSF48498">
    <property type="entry name" value="Tetracyclin repressor-like, C-terminal domain"/>
    <property type="match status" value="1"/>
</dbReference>